<protein>
    <recommendedName>
        <fullName evidence="6">Lipoprotein LpqB</fullName>
    </recommendedName>
</protein>
<comment type="subcellular location">
    <subcellularLocation>
        <location evidence="6">Cell membrane</location>
        <topology evidence="6">Lipid-anchor</topology>
    </subcellularLocation>
</comment>
<gene>
    <name evidence="6 9" type="primary">lpqB</name>
    <name evidence="9" type="ORF">B7C42_06807</name>
</gene>
<evidence type="ECO:0000256" key="2">
    <source>
        <dbReference type="ARBA" id="ARBA00022729"/>
    </source>
</evidence>
<evidence type="ECO:0000256" key="5">
    <source>
        <dbReference type="ARBA" id="ARBA00023288"/>
    </source>
</evidence>
<dbReference type="Pfam" id="PF10646">
    <property type="entry name" value="Germane"/>
    <property type="match status" value="1"/>
</dbReference>
<dbReference type="PROSITE" id="PS51257">
    <property type="entry name" value="PROKAR_LIPOPROTEIN"/>
    <property type="match status" value="1"/>
</dbReference>
<feature type="chain" id="PRO_5038618251" description="Lipoprotein LpqB" evidence="7">
    <location>
        <begin position="22"/>
        <end position="601"/>
    </location>
</feature>
<dbReference type="InterPro" id="IPR019606">
    <property type="entry name" value="GerMN"/>
</dbReference>
<keyword evidence="2 6" id="KW-0732">Signal</keyword>
<evidence type="ECO:0000256" key="3">
    <source>
        <dbReference type="ARBA" id="ARBA00023136"/>
    </source>
</evidence>
<keyword evidence="3 6" id="KW-0472">Membrane</keyword>
<evidence type="ECO:0000313" key="10">
    <source>
        <dbReference type="Proteomes" id="UP000215506"/>
    </source>
</evidence>
<feature type="signal peptide" evidence="7">
    <location>
        <begin position="1"/>
        <end position="21"/>
    </location>
</feature>
<dbReference type="NCBIfam" id="NF010141">
    <property type="entry name" value="PRK13616.1"/>
    <property type="match status" value="1"/>
</dbReference>
<organism evidence="9 10">
    <name type="scientific">Nocardia cerradoensis</name>
    <dbReference type="NCBI Taxonomy" id="85688"/>
    <lineage>
        <taxon>Bacteria</taxon>
        <taxon>Bacillati</taxon>
        <taxon>Actinomycetota</taxon>
        <taxon>Actinomycetes</taxon>
        <taxon>Mycobacteriales</taxon>
        <taxon>Nocardiaceae</taxon>
        <taxon>Nocardia</taxon>
    </lineage>
</organism>
<dbReference type="InterPro" id="IPR059026">
    <property type="entry name" value="LpqB_N"/>
</dbReference>
<keyword evidence="1 6" id="KW-1003">Cell membrane</keyword>
<evidence type="ECO:0000313" key="9">
    <source>
        <dbReference type="EMBL" id="OXR41037.1"/>
    </source>
</evidence>
<comment type="caution">
    <text evidence="9">The sequence shown here is derived from an EMBL/GenBank/DDBJ whole genome shotgun (WGS) entry which is preliminary data.</text>
</comment>
<dbReference type="HAMAP" id="MF_01373">
    <property type="entry name" value="LpqB_lipoprot"/>
    <property type="match status" value="1"/>
</dbReference>
<dbReference type="InterPro" id="IPR023959">
    <property type="entry name" value="LpqB"/>
</dbReference>
<comment type="similarity">
    <text evidence="6">Belongs to the LpqB lipoprotein family.</text>
</comment>
<name>A0A231GWN5_9NOCA</name>
<reference evidence="9 10" key="1">
    <citation type="submission" date="2017-07" db="EMBL/GenBank/DDBJ databases">
        <title>First draft Genome Sequence of Nocardia cerradoensis isolated from human infection.</title>
        <authorList>
            <person name="Carrasco G."/>
        </authorList>
    </citation>
    <scope>NUCLEOTIDE SEQUENCE [LARGE SCALE GENOMIC DNA]</scope>
    <source>
        <strain evidence="9 10">CNM20130759</strain>
    </source>
</reference>
<accession>A0A231GWN5</accession>
<dbReference type="InterPro" id="IPR018910">
    <property type="entry name" value="LpqB_C"/>
</dbReference>
<evidence type="ECO:0000256" key="4">
    <source>
        <dbReference type="ARBA" id="ARBA00023139"/>
    </source>
</evidence>
<dbReference type="AlphaFoldDB" id="A0A231GWN5"/>
<dbReference type="Pfam" id="PF10647">
    <property type="entry name" value="Gmad1"/>
    <property type="match status" value="1"/>
</dbReference>
<dbReference type="GO" id="GO:0005886">
    <property type="term" value="C:plasma membrane"/>
    <property type="evidence" value="ECO:0007669"/>
    <property type="project" value="UniProtKB-SubCell"/>
</dbReference>
<dbReference type="Proteomes" id="UP000215506">
    <property type="component" value="Unassembled WGS sequence"/>
</dbReference>
<keyword evidence="5 6" id="KW-0449">Lipoprotein</keyword>
<dbReference type="EMBL" id="NGAF01000023">
    <property type="protein sequence ID" value="OXR41037.1"/>
    <property type="molecule type" value="Genomic_DNA"/>
</dbReference>
<proteinExistence type="inferred from homology"/>
<evidence type="ECO:0000256" key="6">
    <source>
        <dbReference type="HAMAP-Rule" id="MF_01373"/>
    </source>
</evidence>
<dbReference type="Pfam" id="PF25976">
    <property type="entry name" value="LpqB_N"/>
    <property type="match status" value="1"/>
</dbReference>
<dbReference type="RefSeq" id="WP_039780321.1">
    <property type="nucleotide sequence ID" value="NZ_JAAXOR010000003.1"/>
</dbReference>
<evidence type="ECO:0000256" key="7">
    <source>
        <dbReference type="SAM" id="SignalP"/>
    </source>
</evidence>
<keyword evidence="10" id="KW-1185">Reference proteome</keyword>
<feature type="domain" description="GerMN" evidence="8">
    <location>
        <begin position="201"/>
        <end position="298"/>
    </location>
</feature>
<dbReference type="SMART" id="SM00909">
    <property type="entry name" value="Germane"/>
    <property type="match status" value="1"/>
</dbReference>
<evidence type="ECO:0000259" key="8">
    <source>
        <dbReference type="SMART" id="SM00909"/>
    </source>
</evidence>
<keyword evidence="4 6" id="KW-0564">Palmitate</keyword>
<evidence type="ECO:0000256" key="1">
    <source>
        <dbReference type="ARBA" id="ARBA00022475"/>
    </source>
</evidence>
<sequence>MNRTRLATLLAALFSCVLVLAGCANLPDSSAPQALGTLNHEPTSTGPHPPIVGRDPDLLLHDFLEATADPTDHHRTARQYLTPAAAQSWDDTASTVIVDKPDTLRESRSDNTATYQIRARKVGQLEADGAYSPVDNLLESKIEMTKVGGEWRIDDLPAGVAIDSNAFYKSYRRFTVNFANPEGTAMVPDLRWVSARKEQLTRVLLSLLSQGPQEALAPAVRNMLADPVTVRGISKANGDVEGVGVGLGGVRVDLTGTGGLDPHSRELLAAQVVLTLSSADILGPYFLFGDGKPLDERHAESGWSVADVGNYNVINRAHNKIGLHVVRDGALMKVTDTSVVPVPGYFGAARNLQSVGLSEDGKLVAAVADSGQPAPAPAQTLIIGSHDGTAFPVAQGNSFTRPSWAFDGGSAWVVVDGNRVIRAVHDQANGNVSVQDVDSSDLFAVAAASSSGSVPPRLPITELRISRTGARAAMIIGGKVYVAVVVPRGDGKFALTSPQPVAVSLSTPAVSADWLGADTLIVAREGSVDPVQSVVIDGSQPNPFTSRNLTTPVRVVSASPDEQYVADSRAVMQLQSVEPNTERFWREVQGLGANAIPVLPG</sequence>